<organism evidence="2 3">
    <name type="scientific">Mycobacteroides salmoniphilum</name>
    <dbReference type="NCBI Taxonomy" id="404941"/>
    <lineage>
        <taxon>Bacteria</taxon>
        <taxon>Bacillati</taxon>
        <taxon>Actinomycetota</taxon>
        <taxon>Actinomycetes</taxon>
        <taxon>Mycobacteriales</taxon>
        <taxon>Mycobacteriaceae</taxon>
        <taxon>Mycobacteroides</taxon>
    </lineage>
</organism>
<dbReference type="EMBL" id="PECH01000007">
    <property type="protein sequence ID" value="TDZ82039.1"/>
    <property type="molecule type" value="Genomic_DNA"/>
</dbReference>
<sequence length="199" mass="20286">MSSVLSLFLLGASAALLGDHFHVVTGTTEYFAASHAVPFVWSSPIWFPAAVGLTTVLLAEIRLHLSAPRTGVTFRQGVAGVAAVIGTYACTALLHASPTVPVTALICVLAVIIWCALGDRAAALCGVLVAVGGPAVEAVLAAIGVFRYTPGSDGLFGVGPWLPPLYFAFGVVTASLGELFAAHQKAGVDTRSAALIDAT</sequence>
<evidence type="ECO:0000313" key="2">
    <source>
        <dbReference type="EMBL" id="TDZ82039.1"/>
    </source>
</evidence>
<protein>
    <submittedName>
        <fullName evidence="2">Uncharacterized protein</fullName>
    </submittedName>
</protein>
<name>A0A4R8S2D8_9MYCO</name>
<evidence type="ECO:0000313" key="3">
    <source>
        <dbReference type="Proteomes" id="UP000295117"/>
    </source>
</evidence>
<comment type="caution">
    <text evidence="2">The sequence shown here is derived from an EMBL/GenBank/DDBJ whole genome shotgun (WGS) entry which is preliminary data.</text>
</comment>
<gene>
    <name evidence="2" type="ORF">DE4585_02568</name>
</gene>
<feature type="transmembrane region" description="Helical" evidence="1">
    <location>
        <begin position="77"/>
        <end position="94"/>
    </location>
</feature>
<dbReference type="AlphaFoldDB" id="A0A4R8S2D8"/>
<dbReference type="Proteomes" id="UP000295117">
    <property type="component" value="Unassembled WGS sequence"/>
</dbReference>
<reference evidence="2 3" key="1">
    <citation type="journal article" date="2019" name="Sci. Rep.">
        <title>Extended insight into the Mycobacterium chelonae-abscessus complex through whole genome sequencing of Mycobacterium salmoniphilum outbreak and Mycobacterium salmoniphilum-like strains.</title>
        <authorList>
            <person name="Behra P.R.K."/>
            <person name="Das S."/>
            <person name="Pettersson B.M.F."/>
            <person name="Shirreff L."/>
            <person name="DuCote T."/>
            <person name="Jacobsson K.G."/>
            <person name="Ennis D.G."/>
            <person name="Kirsebom L.A."/>
        </authorList>
    </citation>
    <scope>NUCLEOTIDE SEQUENCE [LARGE SCALE GENOMIC DNA]</scope>
    <source>
        <strain evidence="2 3">DE 4585</strain>
    </source>
</reference>
<accession>A0A4R8S2D8</accession>
<feature type="transmembrane region" description="Helical" evidence="1">
    <location>
        <begin position="165"/>
        <end position="182"/>
    </location>
</feature>
<evidence type="ECO:0000256" key="1">
    <source>
        <dbReference type="SAM" id="Phobius"/>
    </source>
</evidence>
<keyword evidence="1" id="KW-0812">Transmembrane</keyword>
<feature type="transmembrane region" description="Helical" evidence="1">
    <location>
        <begin position="45"/>
        <end position="65"/>
    </location>
</feature>
<feature type="transmembrane region" description="Helical" evidence="1">
    <location>
        <begin position="124"/>
        <end position="145"/>
    </location>
</feature>
<proteinExistence type="predicted"/>
<keyword evidence="1" id="KW-0472">Membrane</keyword>
<keyword evidence="1" id="KW-1133">Transmembrane helix</keyword>
<feature type="transmembrane region" description="Helical" evidence="1">
    <location>
        <begin position="100"/>
        <end position="117"/>
    </location>
</feature>